<evidence type="ECO:0000256" key="1">
    <source>
        <dbReference type="SAM" id="Phobius"/>
    </source>
</evidence>
<keyword evidence="1" id="KW-1133">Transmembrane helix</keyword>
<reference evidence="2" key="1">
    <citation type="journal article" date="2015" name="Proc. Natl. Acad. Sci. U.S.A.">
        <title>Networks of energetic and metabolic interactions define dynamics in microbial communities.</title>
        <authorList>
            <person name="Embree M."/>
            <person name="Liu J.K."/>
            <person name="Al-Bassam M.M."/>
            <person name="Zengler K."/>
        </authorList>
    </citation>
    <scope>NUCLEOTIDE SEQUENCE</scope>
</reference>
<comment type="caution">
    <text evidence="2">The sequence shown here is derived from an EMBL/GenBank/DDBJ whole genome shotgun (WGS) entry which is preliminary data.</text>
</comment>
<feature type="transmembrane region" description="Helical" evidence="1">
    <location>
        <begin position="21"/>
        <end position="43"/>
    </location>
</feature>
<evidence type="ECO:0000313" key="2">
    <source>
        <dbReference type="EMBL" id="KUG05677.1"/>
    </source>
</evidence>
<name>A0A0W8EB36_9ZZZZ</name>
<accession>A0A0W8EB36</accession>
<keyword evidence="1" id="KW-0812">Transmembrane</keyword>
<proteinExistence type="predicted"/>
<dbReference type="AlphaFoldDB" id="A0A0W8EB36"/>
<organism evidence="2">
    <name type="scientific">hydrocarbon metagenome</name>
    <dbReference type="NCBI Taxonomy" id="938273"/>
    <lineage>
        <taxon>unclassified sequences</taxon>
        <taxon>metagenomes</taxon>
        <taxon>ecological metagenomes</taxon>
    </lineage>
</organism>
<gene>
    <name evidence="2" type="ORF">ASZ90_016887</name>
</gene>
<protein>
    <submittedName>
        <fullName evidence="2">Uncharacterized protein</fullName>
    </submittedName>
</protein>
<keyword evidence="1" id="KW-0472">Membrane</keyword>
<dbReference type="EMBL" id="LNQE01001782">
    <property type="protein sequence ID" value="KUG05677.1"/>
    <property type="molecule type" value="Genomic_DNA"/>
</dbReference>
<sequence>MVFLITNSYHHEIPYFGTERYDAIFFFLGLISCAGVITFLYSIKNEVRMWYLGLPLLVAIVIVTLSSFISDVSRIFRISFGWQCNVVQFT</sequence>
<feature type="transmembrane region" description="Helical" evidence="1">
    <location>
        <begin position="49"/>
        <end position="69"/>
    </location>
</feature>